<protein>
    <submittedName>
        <fullName evidence="2">ATP synthase F0 subunit 8</fullName>
    </submittedName>
</protein>
<accession>A0A7L9CV26</accession>
<evidence type="ECO:0000256" key="1">
    <source>
        <dbReference type="SAM" id="Phobius"/>
    </source>
</evidence>
<keyword evidence="1" id="KW-1133">Transmembrane helix</keyword>
<geneLocation type="mitochondrion" evidence="2"/>
<proteinExistence type="predicted"/>
<name>A0A7L9CV26_ALLFE</name>
<keyword evidence="1" id="KW-0472">Membrane</keyword>
<organism evidence="2">
    <name type="scientific">Allobates femoralis</name>
    <name type="common">Brilliant-thighed poison frog</name>
    <name type="synonym">Epipedobates femoralis</name>
    <dbReference type="NCBI Taxonomy" id="92733"/>
    <lineage>
        <taxon>Eukaryota</taxon>
        <taxon>Metazoa</taxon>
        <taxon>Chordata</taxon>
        <taxon>Craniata</taxon>
        <taxon>Vertebrata</taxon>
        <taxon>Euteleostomi</taxon>
        <taxon>Amphibia</taxon>
        <taxon>Batrachia</taxon>
        <taxon>Anura</taxon>
        <taxon>Neobatrachia</taxon>
        <taxon>Hyloidea</taxon>
        <taxon>Aromobatidae</taxon>
        <taxon>Allobatinae</taxon>
        <taxon>Allobates</taxon>
    </lineage>
</organism>
<dbReference type="EMBL" id="MT627179">
    <property type="protein sequence ID" value="QOJ44815.1"/>
    <property type="molecule type" value="Genomic_DNA"/>
</dbReference>
<gene>
    <name evidence="2" type="primary">ATP8</name>
</gene>
<reference evidence="2" key="1">
    <citation type="journal article" date="2020" name="J. Biogeogr.">
        <title>Historical biogeography identifies a possible role of Miocene wetlands in the diversification of the Amazonian rocket frogs (Aromobatidae: Allobates).</title>
        <authorList>
            <person name="Rejaud A."/>
            <person name="Rodrigues M.T."/>
            <person name="Crawford A.J."/>
            <person name="Castroviejo-Fisher S."/>
            <person name="Jaramillo A.F."/>
            <person name="Chaparro J.C."/>
            <person name="Glaw F."/>
            <person name="Gagliardi-Urrutia G."/>
            <person name="Moravec J."/>
            <person name="De la Riva I.J."/>
            <person name="Perez P."/>
            <person name="Lima A.P."/>
            <person name="Werneck F.P."/>
            <person name="Hrbek T."/>
            <person name="Ron S.R."/>
            <person name="Ernst R."/>
            <person name="Kok P.J.R."/>
            <person name="Driskell A."/>
            <person name="Chave J."/>
            <person name="Fouquet A."/>
        </authorList>
    </citation>
    <scope>NUCLEOTIDE SEQUENCE</scope>
</reference>
<keyword evidence="1" id="KW-0812">Transmembrane</keyword>
<evidence type="ECO:0000313" key="2">
    <source>
        <dbReference type="EMBL" id="QOJ44815.1"/>
    </source>
</evidence>
<dbReference type="AlphaFoldDB" id="A0A7L9CV26"/>
<keyword evidence="2" id="KW-0496">Mitochondrion</keyword>
<feature type="transmembrane region" description="Helical" evidence="1">
    <location>
        <begin position="12"/>
        <end position="33"/>
    </location>
</feature>
<sequence>MPQLVLQPWFHILFISWVIFLYFATVSMTKFIFLNNPSNLTFNLTNTSTTPTPMLTSTPWSWPWL</sequence>